<dbReference type="InterPro" id="IPR015943">
    <property type="entry name" value="WD40/YVTN_repeat-like_dom_sf"/>
</dbReference>
<feature type="region of interest" description="Disordered" evidence="1">
    <location>
        <begin position="557"/>
        <end position="596"/>
    </location>
</feature>
<reference evidence="2 3" key="1">
    <citation type="submission" date="2024-02" db="EMBL/GenBank/DDBJ databases">
        <authorList>
            <person name="Chen Y."/>
            <person name="Shah S."/>
            <person name="Dougan E. K."/>
            <person name="Thang M."/>
            <person name="Chan C."/>
        </authorList>
    </citation>
    <scope>NUCLEOTIDE SEQUENCE [LARGE SCALE GENOMIC DNA]</scope>
</reference>
<gene>
    <name evidence="2" type="ORF">CCMP2556_LOCUS50980</name>
</gene>
<dbReference type="Gene3D" id="1.10.472.80">
    <property type="entry name" value="Ypt/Rab-GAP domain of gyp1p, domain 3"/>
    <property type="match status" value="1"/>
</dbReference>
<feature type="region of interest" description="Disordered" evidence="1">
    <location>
        <begin position="502"/>
        <end position="545"/>
    </location>
</feature>
<evidence type="ECO:0000313" key="2">
    <source>
        <dbReference type="EMBL" id="CAK9109562.1"/>
    </source>
</evidence>
<evidence type="ECO:0000313" key="3">
    <source>
        <dbReference type="Proteomes" id="UP001642484"/>
    </source>
</evidence>
<dbReference type="EMBL" id="CAXAMN010027250">
    <property type="protein sequence ID" value="CAK9109562.1"/>
    <property type="molecule type" value="Genomic_DNA"/>
</dbReference>
<organism evidence="2 3">
    <name type="scientific">Durusdinium trenchii</name>
    <dbReference type="NCBI Taxonomy" id="1381693"/>
    <lineage>
        <taxon>Eukaryota</taxon>
        <taxon>Sar</taxon>
        <taxon>Alveolata</taxon>
        <taxon>Dinophyceae</taxon>
        <taxon>Suessiales</taxon>
        <taxon>Symbiodiniaceae</taxon>
        <taxon>Durusdinium</taxon>
    </lineage>
</organism>
<dbReference type="PROSITE" id="PS51257">
    <property type="entry name" value="PROKAR_LIPOPROTEIN"/>
    <property type="match status" value="1"/>
</dbReference>
<dbReference type="Proteomes" id="UP001642484">
    <property type="component" value="Unassembled WGS sequence"/>
</dbReference>
<dbReference type="Gene3D" id="2.130.10.10">
    <property type="entry name" value="YVTN repeat-like/Quinoprotein amine dehydrogenase"/>
    <property type="match status" value="2"/>
</dbReference>
<comment type="caution">
    <text evidence="2">The sequence shown here is derived from an EMBL/GenBank/DDBJ whole genome shotgun (WGS) entry which is preliminary data.</text>
</comment>
<protein>
    <submittedName>
        <fullName evidence="2">Uncharacterized protein</fullName>
    </submittedName>
</protein>
<proteinExistence type="predicted"/>
<accession>A0ABP0SB30</accession>
<evidence type="ECO:0000256" key="1">
    <source>
        <dbReference type="SAM" id="MobiDB-lite"/>
    </source>
</evidence>
<name>A0ABP0SB30_9DINO</name>
<feature type="compositionally biased region" description="Basic residues" evidence="1">
    <location>
        <begin position="532"/>
        <end position="544"/>
    </location>
</feature>
<dbReference type="SUPFAM" id="SSF63829">
    <property type="entry name" value="Calcium-dependent phosphotriesterase"/>
    <property type="match status" value="1"/>
</dbReference>
<sequence length="712" mass="76455">MAGRRCAWRAACACGAGLLASIGCTALPFVGRMTRSTRSPFRTRQGAYAELLHKGNSILSGKNKWLGGVEGLDKNIYCIPCNKNSVLQISTDTGEISTFGSTAEGRFKWSRGVMANGKIYGIPAAAESVLKIVPSSKEVVAVGSVPTGTWKWHGAAVAPDGSIYCIPANADGVLRIDPKSDQIELVGDSFPGRWKWYGGILAGDGCIYGIPYCAASVLKIDPATGQVSTIGELPDGRWKWHGGSLGTDGAIYGIPAHAESVLTIRPETGEVKCIGGPIFGKYKWLGAVLGCDGCLYGIPYNAPKILKISPFNEDVDLVDVPIKGPNMWQGGVRGNDGALYFIPRQAKQVLRVSSDGQSIAAVPGEELHGWNKFQGAVLARDGCIYGVPFIHRVGLALLKEARADLLGKGFDATIERLRCLCQRSQLSPEALVASAMEFKVTNRFLSDLEQAITSPSGAARLPSCFLERDLDRGRTQCRFLLNTDGGSEAPVLTGQDLTFWEASLPPPRVPSDPLTPGLSLEPPGDPKEKSKAKSQLKSFARKSQKVLSKVKTPVVLSMRSSGKSAKHEAPAQSLSDSERKEKSHHRSSSVPSHRGYQRCGAAAAASAWDVRILDVPPKSTNDTFSICKDNCKAVDAIPAIWTEAIPKWKEFLKRVGNLPADATVCKLATWNGESNSLARDQYSPILRLLSVQSDPRIGTLAGWSTRRGQLAQ</sequence>
<keyword evidence="3" id="KW-1185">Reference proteome</keyword>